<proteinExistence type="predicted"/>
<dbReference type="Proteomes" id="UP000583127">
    <property type="component" value="Unassembled WGS sequence"/>
</dbReference>
<dbReference type="NCBIfam" id="NF008500">
    <property type="entry name" value="PRK11410.1"/>
    <property type="match status" value="1"/>
</dbReference>
<gene>
    <name evidence="2" type="ORF">HHL14_29675</name>
</gene>
<accession>A0A7Y0A1V5</accession>
<feature type="region of interest" description="Disordered" evidence="1">
    <location>
        <begin position="586"/>
        <end position="610"/>
    </location>
</feature>
<evidence type="ECO:0000313" key="2">
    <source>
        <dbReference type="EMBL" id="NML34980.1"/>
    </source>
</evidence>
<keyword evidence="3" id="KW-1185">Reference proteome</keyword>
<evidence type="ECO:0000313" key="3">
    <source>
        <dbReference type="Proteomes" id="UP000583127"/>
    </source>
</evidence>
<dbReference type="InterPro" id="IPR018671">
    <property type="entry name" value="DUF2138"/>
</dbReference>
<comment type="caution">
    <text evidence="2">The sequence shown here is derived from an EMBL/GenBank/DDBJ whole genome shotgun (WGS) entry which is preliminary data.</text>
</comment>
<dbReference type="Pfam" id="PF09909">
    <property type="entry name" value="DUF2138"/>
    <property type="match status" value="1"/>
</dbReference>
<reference evidence="2 3" key="1">
    <citation type="submission" date="2020-04" db="EMBL/GenBank/DDBJ databases">
        <title>Paraburkholderia sp. G-4-1-8 isolated from soil.</title>
        <authorList>
            <person name="Dahal R.H."/>
        </authorList>
    </citation>
    <scope>NUCLEOTIDE SEQUENCE [LARGE SCALE GENOMIC DNA]</scope>
    <source>
        <strain evidence="2 3">G-4-1-8</strain>
    </source>
</reference>
<dbReference type="AlphaFoldDB" id="A0A7Y0A1V5"/>
<organism evidence="2 3">
    <name type="scientific">Paraburkholderia antibiotica</name>
    <dbReference type="NCBI Taxonomy" id="2728839"/>
    <lineage>
        <taxon>Bacteria</taxon>
        <taxon>Pseudomonadati</taxon>
        <taxon>Pseudomonadota</taxon>
        <taxon>Betaproteobacteria</taxon>
        <taxon>Burkholderiales</taxon>
        <taxon>Burkholderiaceae</taxon>
        <taxon>Paraburkholderia</taxon>
    </lineage>
</organism>
<name>A0A7Y0A1V5_9BURK</name>
<dbReference type="RefSeq" id="WP_169501169.1">
    <property type="nucleotide sequence ID" value="NZ_JABBFZ010000028.1"/>
</dbReference>
<protein>
    <submittedName>
        <fullName evidence="2">DUF2138 domain-containing protein</fullName>
    </submittedName>
</protein>
<dbReference type="EMBL" id="JABBFZ010000028">
    <property type="protein sequence ID" value="NML34980.1"/>
    <property type="molecule type" value="Genomic_DNA"/>
</dbReference>
<sequence length="610" mass="65315">MKMSRKKMAILSVGLLIVAGVIVQAVWRPFGHRKAVENGAIVLDIHHPDAVIDSEALSRLPRDIVRVPLLRDVLTQDFVDYYETDTTRLSAEGALRRLAFEHELDWRDELVRRVFDEPAHVLLWRSPDGRLGYWLLSIHRNGLAKLLQGLGNVATSDTQLSQVAKLPGDVPVYALKLAVGRTLLFVAKDERLVVLSAPGVLLDDKGAVLGERADAVADMLSSGRDDAARAYRLDAAGDAVKGHRLVISANYLSFGYQAFFSGIDALRFDFATDSTTASAPNANAAASWKTWALIDPGKLPQQWNSTDLWHALPARPAACASLPADWHDASALLAKIIDGGAQGAAALGEQLAGPAAVCWYAKSTLLAPVFVARVKPLDATASAALKTTLGKTFSDSIGAYEAKAALHDGMTAGYRRLPVTMHQQGTDVTVWQRPVSARSGTALASKASFATELSAERYFPVTLALAHDYLIFSPDGGLVDDTLAVLGKRYPALADTLAPERLPRTILTLTPSSAAALIEREAGAALPADQEAVFRNAARTHLVPKLHALAHYPPVSLTLPQNLPSSTGWVPVEWWFERAQRAAGSTEGVAGALSGSDGLRAPDQPGAGDD</sequence>
<evidence type="ECO:0000256" key="1">
    <source>
        <dbReference type="SAM" id="MobiDB-lite"/>
    </source>
</evidence>